<keyword evidence="5" id="KW-1185">Reference proteome</keyword>
<evidence type="ECO:0000256" key="2">
    <source>
        <dbReference type="SAM" id="SignalP"/>
    </source>
</evidence>
<dbReference type="EMBL" id="CP028103">
    <property type="protein sequence ID" value="AVQ30629.1"/>
    <property type="molecule type" value="Genomic_DNA"/>
</dbReference>
<dbReference type="SUPFAM" id="SSF56925">
    <property type="entry name" value="OMPA-like"/>
    <property type="match status" value="1"/>
</dbReference>
<dbReference type="InterPro" id="IPR027385">
    <property type="entry name" value="Beta-barrel_OMP"/>
</dbReference>
<evidence type="ECO:0000313" key="5">
    <source>
        <dbReference type="Proteomes" id="UP000241238"/>
    </source>
</evidence>
<accession>A0ABM6U304</accession>
<dbReference type="GeneID" id="77467367"/>
<dbReference type="RefSeq" id="WP_005950255.1">
    <property type="nucleotide sequence ID" value="NZ_CP028103.1"/>
</dbReference>
<gene>
    <name evidence="4" type="ORF">C4N18_05125</name>
</gene>
<proteinExistence type="predicted"/>
<dbReference type="Pfam" id="PF13505">
    <property type="entry name" value="OMP_b-brl"/>
    <property type="match status" value="1"/>
</dbReference>
<dbReference type="InterPro" id="IPR011250">
    <property type="entry name" value="OMP/PagP_B-barrel"/>
</dbReference>
<evidence type="ECO:0000259" key="3">
    <source>
        <dbReference type="Pfam" id="PF13505"/>
    </source>
</evidence>
<dbReference type="Gene3D" id="2.40.160.20">
    <property type="match status" value="1"/>
</dbReference>
<organism evidence="4 5">
    <name type="scientific">Fusobacterium varium ATCC 27725</name>
    <dbReference type="NCBI Taxonomy" id="469618"/>
    <lineage>
        <taxon>Bacteria</taxon>
        <taxon>Fusobacteriati</taxon>
        <taxon>Fusobacteriota</taxon>
        <taxon>Fusobacteriia</taxon>
        <taxon>Fusobacteriales</taxon>
        <taxon>Fusobacteriaceae</taxon>
        <taxon>Fusobacterium</taxon>
    </lineage>
</organism>
<protein>
    <recommendedName>
        <fullName evidence="3">Outer membrane protein beta-barrel domain-containing protein</fullName>
    </recommendedName>
</protein>
<reference evidence="5" key="1">
    <citation type="journal article" date="2018" name="MSphere">
        <title>Fusobacterium Genomics Using MinION and Illumina Sequencing Enables Genome Completion and Correction.</title>
        <authorList>
            <person name="Todd S.M."/>
            <person name="Settlage R.E."/>
            <person name="Lahmers K.K."/>
            <person name="Slade D.J."/>
        </authorList>
    </citation>
    <scope>NUCLEOTIDE SEQUENCE [LARGE SCALE GENOMIC DNA]</scope>
    <source>
        <strain evidence="5">ATCC 27725</strain>
    </source>
</reference>
<dbReference type="Proteomes" id="UP000241238">
    <property type="component" value="Chromosome"/>
</dbReference>
<evidence type="ECO:0000256" key="1">
    <source>
        <dbReference type="ARBA" id="ARBA00022729"/>
    </source>
</evidence>
<keyword evidence="1 2" id="KW-0732">Signal</keyword>
<sequence length="231" mass="25882">MFKKVLLGLAALSCVSLAAEGTNVYLKTGADMLQRFDEVKYAGKKLNKDDGDDFGYELTVEVMREVYPNFELGLGLSYQDHGDPKSIKKSGEFEGDGGAVGTGYEKYEIPGFKSVPLYVTAKYNFPVEGNIKPYLKADLGYSFNSDNGDAKYTFRGSDATYDYFEDKKISVKMKNGLYYGIGAGAEYNNFVVDLMYKVNRAEMKAEVDGKRIKKDLDYSRITLSVGYRFNF</sequence>
<evidence type="ECO:0000313" key="4">
    <source>
        <dbReference type="EMBL" id="AVQ30629.1"/>
    </source>
</evidence>
<feature type="domain" description="Outer membrane protein beta-barrel" evidence="3">
    <location>
        <begin position="8"/>
        <end position="229"/>
    </location>
</feature>
<feature type="signal peptide" evidence="2">
    <location>
        <begin position="1"/>
        <end position="18"/>
    </location>
</feature>
<name>A0ABM6U304_FUSVA</name>
<feature type="chain" id="PRO_5047394202" description="Outer membrane protein beta-barrel domain-containing protein" evidence="2">
    <location>
        <begin position="19"/>
        <end position="231"/>
    </location>
</feature>